<dbReference type="PANTHER" id="PTHR30472">
    <property type="entry name" value="FERRIC ENTEROBACTIN TRANSPORT SYSTEM PERMEASE PROTEIN"/>
    <property type="match status" value="1"/>
</dbReference>
<dbReference type="GO" id="GO:0033214">
    <property type="term" value="P:siderophore-iron import into cell"/>
    <property type="evidence" value="ECO:0007669"/>
    <property type="project" value="TreeGrafter"/>
</dbReference>
<reference evidence="10" key="1">
    <citation type="submission" date="2009-06" db="EMBL/GenBank/DDBJ databases">
        <title>Complete sequence of Dickeya dadantii Ech703.</title>
        <authorList>
            <consortium name="US DOE Joint Genome Institute"/>
            <person name="Lucas S."/>
            <person name="Copeland A."/>
            <person name="Lapidus A."/>
            <person name="Glavina del Rio T."/>
            <person name="Dalin E."/>
            <person name="Tice H."/>
            <person name="Bruce D."/>
            <person name="Goodwin L."/>
            <person name="Pitluck S."/>
            <person name="Chertkov O."/>
            <person name="Brettin T."/>
            <person name="Detter J.C."/>
            <person name="Han C."/>
            <person name="Larimer F."/>
            <person name="Land M."/>
            <person name="Hauser L."/>
            <person name="Kyrpides N."/>
            <person name="Mikhailova N."/>
            <person name="Balakrishnan V."/>
            <person name="Glasner J."/>
            <person name="Perna N.T."/>
        </authorList>
    </citation>
    <scope>NUCLEOTIDE SEQUENCE [LARGE SCALE GENOMIC DNA]</scope>
    <source>
        <strain evidence="10">Ech703</strain>
    </source>
</reference>
<comment type="function">
    <text evidence="8">Part of the binding-protein-dependent transport system CbrABCD for uptake of the siderophore achromobactin. Probably responsible for the translocation of the substrate across the membrane.</text>
</comment>
<dbReference type="RefSeq" id="WP_012765099.1">
    <property type="nucleotide sequence ID" value="NC_012880.1"/>
</dbReference>
<protein>
    <submittedName>
        <fullName evidence="10">Transport system permease protein</fullName>
    </submittedName>
</protein>
<dbReference type="KEGG" id="dda:Dd703_1482"/>
<dbReference type="InterPro" id="IPR037294">
    <property type="entry name" value="ABC_BtuC-like"/>
</dbReference>
<dbReference type="Pfam" id="PF01032">
    <property type="entry name" value="FecCD"/>
    <property type="match status" value="1"/>
</dbReference>
<dbReference type="CDD" id="cd06550">
    <property type="entry name" value="TM_ABC_iron-siderophores_like"/>
    <property type="match status" value="1"/>
</dbReference>
<dbReference type="GO" id="GO:0005886">
    <property type="term" value="C:plasma membrane"/>
    <property type="evidence" value="ECO:0007669"/>
    <property type="project" value="UniProtKB-SubCell"/>
</dbReference>
<name>C6C317_MUSP7</name>
<evidence type="ECO:0000256" key="6">
    <source>
        <dbReference type="ARBA" id="ARBA00022989"/>
    </source>
</evidence>
<dbReference type="GO" id="GO:0022857">
    <property type="term" value="F:transmembrane transporter activity"/>
    <property type="evidence" value="ECO:0007669"/>
    <property type="project" value="InterPro"/>
</dbReference>
<feature type="transmembrane region" description="Helical" evidence="9">
    <location>
        <begin position="96"/>
        <end position="115"/>
    </location>
</feature>
<evidence type="ECO:0000256" key="5">
    <source>
        <dbReference type="ARBA" id="ARBA00022692"/>
    </source>
</evidence>
<dbReference type="SUPFAM" id="SSF81345">
    <property type="entry name" value="ABC transporter involved in vitamin B12 uptake, BtuC"/>
    <property type="match status" value="1"/>
</dbReference>
<feature type="transmembrane region" description="Helical" evidence="9">
    <location>
        <begin position="68"/>
        <end position="89"/>
    </location>
</feature>
<sequence>MTPARYRLLLAVLSAAMLLIAVFSLGVGQYRLPVVRIVQILASPFGGAGQAIPAIEQQVVWDVRLPRVLLALLVGSGLALCGATLQGVFRNPLVDPHIIGVSSGAAFGGTLAILLGWPSVMLLLCAFASGMAALLLVFLIASLLGRQHILVLILAGVILSGFFGALVSLMQYLADTEEKLPSIVFWLLGSFATAHWHSVFTLAIPLVLAGGLLLRLRWRINVLSMGEQDAVTLGMRGMRLRWLILTLCAAIVAAQVAVSGSIGWIGLVVPHIARLWVGPDHRRLLPTAMCLGGGFMVLVDDLARSITTAEVPLGILTALLGAPAVVMVLCRYRQEVKG</sequence>
<evidence type="ECO:0000256" key="9">
    <source>
        <dbReference type="SAM" id="Phobius"/>
    </source>
</evidence>
<dbReference type="HOGENOM" id="CLU_013016_0_2_6"/>
<dbReference type="STRING" id="579405.Dd703_1482"/>
<keyword evidence="7 9" id="KW-0472">Membrane</keyword>
<feature type="transmembrane region" description="Helical" evidence="9">
    <location>
        <begin position="242"/>
        <end position="267"/>
    </location>
</feature>
<keyword evidence="6 9" id="KW-1133">Transmembrane helix</keyword>
<keyword evidence="5 9" id="KW-0812">Transmembrane</keyword>
<dbReference type="PANTHER" id="PTHR30472:SF70">
    <property type="entry name" value="MOLYBDATE IMPORT SYSTEM PERMEASE PROTEIN MOLB"/>
    <property type="match status" value="1"/>
</dbReference>
<evidence type="ECO:0000256" key="2">
    <source>
        <dbReference type="ARBA" id="ARBA00007935"/>
    </source>
</evidence>
<feature type="transmembrane region" description="Helical" evidence="9">
    <location>
        <begin position="194"/>
        <end position="214"/>
    </location>
</feature>
<evidence type="ECO:0000313" key="11">
    <source>
        <dbReference type="Proteomes" id="UP000002734"/>
    </source>
</evidence>
<evidence type="ECO:0000256" key="4">
    <source>
        <dbReference type="ARBA" id="ARBA00022475"/>
    </source>
</evidence>
<dbReference type="GO" id="GO:0042935">
    <property type="term" value="P:achromobactin transport"/>
    <property type="evidence" value="ECO:0007669"/>
    <property type="project" value="UniProtKB-ARBA"/>
</dbReference>
<dbReference type="eggNOG" id="COG0609">
    <property type="taxonomic scope" value="Bacteria"/>
</dbReference>
<dbReference type="FunFam" id="1.10.3470.10:FF:000001">
    <property type="entry name" value="Vitamin B12 ABC transporter permease BtuC"/>
    <property type="match status" value="1"/>
</dbReference>
<comment type="similarity">
    <text evidence="2">Belongs to the binding-protein-dependent transport system permease family. FecCD subfamily.</text>
</comment>
<dbReference type="InterPro" id="IPR000522">
    <property type="entry name" value="ABC_transptr_permease_BtuC"/>
</dbReference>
<organism evidence="10 11">
    <name type="scientific">Musicola paradisiaca (strain Ech703)</name>
    <name type="common">Dickeya paradisiaca</name>
    <name type="synonym">Dickeya dadantii</name>
    <dbReference type="NCBI Taxonomy" id="579405"/>
    <lineage>
        <taxon>Bacteria</taxon>
        <taxon>Pseudomonadati</taxon>
        <taxon>Pseudomonadota</taxon>
        <taxon>Gammaproteobacteria</taxon>
        <taxon>Enterobacterales</taxon>
        <taxon>Pectobacteriaceae</taxon>
        <taxon>Musicola</taxon>
    </lineage>
</organism>
<dbReference type="Gene3D" id="1.10.3470.10">
    <property type="entry name" value="ABC transporter involved in vitamin B12 uptake, BtuC"/>
    <property type="match status" value="1"/>
</dbReference>
<feature type="transmembrane region" description="Helical" evidence="9">
    <location>
        <begin position="311"/>
        <end position="330"/>
    </location>
</feature>
<proteinExistence type="inferred from homology"/>
<feature type="transmembrane region" description="Helical" evidence="9">
    <location>
        <begin position="151"/>
        <end position="174"/>
    </location>
</feature>
<evidence type="ECO:0000256" key="8">
    <source>
        <dbReference type="ARBA" id="ARBA00053987"/>
    </source>
</evidence>
<keyword evidence="4" id="KW-1003">Cell membrane</keyword>
<evidence type="ECO:0000256" key="7">
    <source>
        <dbReference type="ARBA" id="ARBA00023136"/>
    </source>
</evidence>
<accession>C6C317</accession>
<keyword evidence="3" id="KW-0813">Transport</keyword>
<dbReference type="EMBL" id="CP001654">
    <property type="protein sequence ID" value="ACS85282.1"/>
    <property type="molecule type" value="Genomic_DNA"/>
</dbReference>
<feature type="transmembrane region" description="Helical" evidence="9">
    <location>
        <begin position="121"/>
        <end position="144"/>
    </location>
</feature>
<keyword evidence="11" id="KW-1185">Reference proteome</keyword>
<comment type="subcellular location">
    <subcellularLocation>
        <location evidence="1">Cell membrane</location>
        <topology evidence="1">Multi-pass membrane protein</topology>
    </subcellularLocation>
</comment>
<evidence type="ECO:0000256" key="1">
    <source>
        <dbReference type="ARBA" id="ARBA00004651"/>
    </source>
</evidence>
<dbReference type="AlphaFoldDB" id="C6C317"/>
<gene>
    <name evidence="10" type="ordered locus">Dd703_1482</name>
</gene>
<evidence type="ECO:0000256" key="3">
    <source>
        <dbReference type="ARBA" id="ARBA00022448"/>
    </source>
</evidence>
<evidence type="ECO:0000313" key="10">
    <source>
        <dbReference type="EMBL" id="ACS85282.1"/>
    </source>
</evidence>
<dbReference type="Proteomes" id="UP000002734">
    <property type="component" value="Chromosome"/>
</dbReference>